<sequence>MQARSQHAQWRRQVRREAYTQYLTALHDRDVALDEVLRALGPAAHPPHAVEERVREFVKLARQVHRSAEVVLLEGPASVAEAVSRVSEASAALSEVMRTMVARAREGDSSRHSEDSALAAERSAALWDAVGRFRHAGQEVLDGAGARRRPRTVPSG</sequence>
<evidence type="ECO:0000313" key="1">
    <source>
        <dbReference type="EMBL" id="MEJ8641777.1"/>
    </source>
</evidence>
<protein>
    <submittedName>
        <fullName evidence="1">Proline dehydrogenase</fullName>
    </submittedName>
</protein>
<evidence type="ECO:0000313" key="2">
    <source>
        <dbReference type="Proteomes" id="UP001382904"/>
    </source>
</evidence>
<organism evidence="1 2">
    <name type="scientific">Streptomyces caledonius</name>
    <dbReference type="NCBI Taxonomy" id="3134107"/>
    <lineage>
        <taxon>Bacteria</taxon>
        <taxon>Bacillati</taxon>
        <taxon>Actinomycetota</taxon>
        <taxon>Actinomycetes</taxon>
        <taxon>Kitasatosporales</taxon>
        <taxon>Streptomycetaceae</taxon>
        <taxon>Streptomyces</taxon>
    </lineage>
</organism>
<comment type="caution">
    <text evidence="1">The sequence shown here is derived from an EMBL/GenBank/DDBJ whole genome shotgun (WGS) entry which is preliminary data.</text>
</comment>
<dbReference type="Proteomes" id="UP001382904">
    <property type="component" value="Unassembled WGS sequence"/>
</dbReference>
<gene>
    <name evidence="1" type="ORF">WKI68_10435</name>
</gene>
<keyword evidence="2" id="KW-1185">Reference proteome</keyword>
<proteinExistence type="predicted"/>
<name>A0ABU8U1L4_9ACTN</name>
<reference evidence="1 2" key="1">
    <citation type="submission" date="2024-03" db="EMBL/GenBank/DDBJ databases">
        <title>Novel Streptomyces species of biotechnological and ecological value are a feature of Machair soil.</title>
        <authorList>
            <person name="Prole J.R."/>
            <person name="Goodfellow M."/>
            <person name="Allenby N."/>
            <person name="Ward A.C."/>
        </authorList>
    </citation>
    <scope>NUCLEOTIDE SEQUENCE [LARGE SCALE GENOMIC DNA]</scope>
    <source>
        <strain evidence="1 2">MS1.HAVA.3</strain>
    </source>
</reference>
<dbReference type="EMBL" id="JBBKAM010000002">
    <property type="protein sequence ID" value="MEJ8641777.1"/>
    <property type="molecule type" value="Genomic_DNA"/>
</dbReference>
<accession>A0ABU8U1L4</accession>